<name>A0A7D5Q9J7_9EURY</name>
<dbReference type="PROSITE" id="PS51257">
    <property type="entry name" value="PROKAR_LIPOPROTEIN"/>
    <property type="match status" value="1"/>
</dbReference>
<dbReference type="EMBL" id="CP058579">
    <property type="protein sequence ID" value="QLG60998.1"/>
    <property type="molecule type" value="Genomic_DNA"/>
</dbReference>
<evidence type="ECO:0008006" key="3">
    <source>
        <dbReference type="Google" id="ProtNLM"/>
    </source>
</evidence>
<dbReference type="OrthoDB" id="346454at2157"/>
<dbReference type="Proteomes" id="UP000509626">
    <property type="component" value="Chromosome"/>
</dbReference>
<sequence>MQPSRRSVLGSLGSSALVGIAGCTSGTATSGTPTDGYRRVDESDGAGVVARLHGPDGAQLLFDERDLREVGPVEELNGSHSIRTRLTDEGASSVVETVRRAGVDGDPHAFEISVEFDGEDLNRFGITAGLAEAIAEGDWDGEFLLLFDGRDRAAEVRRALVGTPTE</sequence>
<organism evidence="1 2">
    <name type="scientific">Halorarum salinum</name>
    <dbReference type="NCBI Taxonomy" id="2743089"/>
    <lineage>
        <taxon>Archaea</taxon>
        <taxon>Methanobacteriati</taxon>
        <taxon>Methanobacteriota</taxon>
        <taxon>Stenosarchaea group</taxon>
        <taxon>Halobacteria</taxon>
        <taxon>Halobacteriales</taxon>
        <taxon>Haloferacaceae</taxon>
        <taxon>Halorarum</taxon>
    </lineage>
</organism>
<protein>
    <recommendedName>
        <fullName evidence="3">Preprotein translocase subunit SecD</fullName>
    </recommendedName>
</protein>
<dbReference type="AlphaFoldDB" id="A0A7D5Q9J7"/>
<dbReference type="KEGG" id="halu:HUG12_04300"/>
<dbReference type="GeneID" id="56036653"/>
<gene>
    <name evidence="1" type="ORF">HUG12_04300</name>
</gene>
<dbReference type="RefSeq" id="WP_179267582.1">
    <property type="nucleotide sequence ID" value="NZ_CP058579.1"/>
</dbReference>
<accession>A0A7D5Q9J7</accession>
<reference evidence="1 2" key="1">
    <citation type="submission" date="2020-06" db="EMBL/GenBank/DDBJ databases">
        <title>NJ-3-1, isolated from saline soil.</title>
        <authorList>
            <person name="Cui H.L."/>
            <person name="Shi X."/>
        </authorList>
    </citation>
    <scope>NUCLEOTIDE SEQUENCE [LARGE SCALE GENOMIC DNA]</scope>
    <source>
        <strain evidence="1 2">NJ-3-1</strain>
    </source>
</reference>
<evidence type="ECO:0000313" key="2">
    <source>
        <dbReference type="Proteomes" id="UP000509626"/>
    </source>
</evidence>
<evidence type="ECO:0000313" key="1">
    <source>
        <dbReference type="EMBL" id="QLG60998.1"/>
    </source>
</evidence>
<proteinExistence type="predicted"/>
<keyword evidence="2" id="KW-1185">Reference proteome</keyword>